<dbReference type="InterPro" id="IPR023485">
    <property type="entry name" value="Ptyr_pPase"/>
</dbReference>
<dbReference type="SMART" id="SM00226">
    <property type="entry name" value="LMWPc"/>
    <property type="match status" value="1"/>
</dbReference>
<feature type="domain" description="Phosphotyrosine protein phosphatase I" evidence="2">
    <location>
        <begin position="4"/>
        <end position="137"/>
    </location>
</feature>
<evidence type="ECO:0000313" key="3">
    <source>
        <dbReference type="EMBL" id="OPX18667.1"/>
    </source>
</evidence>
<evidence type="ECO:0000256" key="1">
    <source>
        <dbReference type="ARBA" id="ARBA00022849"/>
    </source>
</evidence>
<dbReference type="PANTHER" id="PTHR43428">
    <property type="entry name" value="ARSENATE REDUCTASE"/>
    <property type="match status" value="1"/>
</dbReference>
<dbReference type="Gene3D" id="3.40.50.2300">
    <property type="match status" value="1"/>
</dbReference>
<sequence>MKKKRVLFICTHNAVRSQIAEGFLRSLYGDRYEVFSAGTEPMRINPYAIRVMEELGIDISEQRAKPLVRFLGDRFDLVVTVCNRARECCPFFAGAKRVEHKGFDDPDRFVGNEEQILAKFRNLRDQIKNWIEERFRTVVEKPQC</sequence>
<dbReference type="Proteomes" id="UP000191663">
    <property type="component" value="Unassembled WGS sequence"/>
</dbReference>
<protein>
    <submittedName>
        <fullName evidence="3">Low molecular weight phosphatase family protein</fullName>
    </submittedName>
</protein>
<dbReference type="AlphaFoldDB" id="A0A1V4QI49"/>
<dbReference type="Pfam" id="PF01451">
    <property type="entry name" value="LMWPc"/>
    <property type="match status" value="1"/>
</dbReference>
<accession>A0A1V4QI49</accession>
<gene>
    <name evidence="3" type="ORF">BXT86_00070</name>
</gene>
<reference evidence="4" key="1">
    <citation type="submission" date="2017-01" db="EMBL/GenBank/DDBJ databases">
        <title>Novel pathways for hydrocarbon cycling and metabolic interdependencies in hydrothermal sediment communities.</title>
        <authorList>
            <person name="Dombrowski N."/>
            <person name="Seitz K."/>
            <person name="Teske A."/>
            <person name="Baker B."/>
        </authorList>
    </citation>
    <scope>NUCLEOTIDE SEQUENCE [LARGE SCALE GENOMIC DNA]</scope>
</reference>
<comment type="caution">
    <text evidence="3">The sequence shown here is derived from an EMBL/GenBank/DDBJ whole genome shotgun (WGS) entry which is preliminary data.</text>
</comment>
<proteinExistence type="predicted"/>
<name>A0A1V4QI49_UNCW3</name>
<dbReference type="EMBL" id="MUKB01000001">
    <property type="protein sequence ID" value="OPX18667.1"/>
    <property type="molecule type" value="Genomic_DNA"/>
</dbReference>
<evidence type="ECO:0000313" key="4">
    <source>
        <dbReference type="Proteomes" id="UP000191663"/>
    </source>
</evidence>
<evidence type="ECO:0000259" key="2">
    <source>
        <dbReference type="SMART" id="SM00226"/>
    </source>
</evidence>
<dbReference type="PANTHER" id="PTHR43428:SF1">
    <property type="entry name" value="ARSENATE REDUCTASE"/>
    <property type="match status" value="1"/>
</dbReference>
<dbReference type="GO" id="GO:0046685">
    <property type="term" value="P:response to arsenic-containing substance"/>
    <property type="evidence" value="ECO:0007669"/>
    <property type="project" value="UniProtKB-KW"/>
</dbReference>
<dbReference type="InterPro" id="IPR036196">
    <property type="entry name" value="Ptyr_pPase_sf"/>
</dbReference>
<organism evidence="3 4">
    <name type="scientific">candidate division WOR-3 bacterium 4484_100</name>
    <dbReference type="NCBI Taxonomy" id="1936077"/>
    <lineage>
        <taxon>Bacteria</taxon>
        <taxon>Bacteria division WOR-3</taxon>
    </lineage>
</organism>
<keyword evidence="1" id="KW-0059">Arsenical resistance</keyword>
<dbReference type="SUPFAM" id="SSF52788">
    <property type="entry name" value="Phosphotyrosine protein phosphatases I"/>
    <property type="match status" value="1"/>
</dbReference>
<dbReference type="CDD" id="cd16345">
    <property type="entry name" value="LMWP_ArsC"/>
    <property type="match status" value="1"/>
</dbReference>